<protein>
    <recommendedName>
        <fullName evidence="3">DUF4390 domain-containing protein</fullName>
    </recommendedName>
</protein>
<comment type="caution">
    <text evidence="1">The sequence shown here is derived from an EMBL/GenBank/DDBJ whole genome shotgun (WGS) entry which is preliminary data.</text>
</comment>
<evidence type="ECO:0008006" key="3">
    <source>
        <dbReference type="Google" id="ProtNLM"/>
    </source>
</evidence>
<organism evidence="1 2">
    <name type="scientific">Noviherbaspirillum aridicola</name>
    <dbReference type="NCBI Taxonomy" id="2849687"/>
    <lineage>
        <taxon>Bacteria</taxon>
        <taxon>Pseudomonadati</taxon>
        <taxon>Pseudomonadota</taxon>
        <taxon>Betaproteobacteria</taxon>
        <taxon>Burkholderiales</taxon>
        <taxon>Oxalobacteraceae</taxon>
        <taxon>Noviherbaspirillum</taxon>
    </lineage>
</organism>
<name>A0ABQ4Q5X7_9BURK</name>
<evidence type="ECO:0000313" key="1">
    <source>
        <dbReference type="EMBL" id="GIZ52195.1"/>
    </source>
</evidence>
<accession>A0ABQ4Q5X7</accession>
<gene>
    <name evidence="1" type="ORF">NCCP691_22090</name>
</gene>
<dbReference type="Pfam" id="PF14334">
    <property type="entry name" value="DUF4390"/>
    <property type="match status" value="1"/>
</dbReference>
<dbReference type="InterPro" id="IPR025500">
    <property type="entry name" value="DUF4390"/>
</dbReference>
<dbReference type="Proteomes" id="UP000887222">
    <property type="component" value="Unassembled WGS sequence"/>
</dbReference>
<proteinExistence type="predicted"/>
<dbReference type="EMBL" id="BPMK01000009">
    <property type="protein sequence ID" value="GIZ52195.1"/>
    <property type="molecule type" value="Genomic_DNA"/>
</dbReference>
<evidence type="ECO:0000313" key="2">
    <source>
        <dbReference type="Proteomes" id="UP000887222"/>
    </source>
</evidence>
<keyword evidence="2" id="KW-1185">Reference proteome</keyword>
<sequence>MLALVLALPQARAEAVEIRNPSVENSDEGYLLSLSFSFELTRALEDALRRGVPLYFTTEVQISRPRWYWFDEKTSSVSQTTRVTYNVLTQQYRVSLSGGGLQQNFNSLEDALALVRRQRLLIADKGVLKPGEVYEVMVRMGLDTARLPKPFQVHALNSSDWRFSSDWKQFTLRAE</sequence>
<reference evidence="1 2" key="1">
    <citation type="journal article" date="2022" name="Int. J. Syst. Evol. Microbiol.">
        <title>Noviherbaspirillum aridicola sp. nov., isolated from an arid soil in Pakistan.</title>
        <authorList>
            <person name="Khan I.U."/>
            <person name="Saqib M."/>
            <person name="Amin A."/>
            <person name="Hussain F."/>
            <person name="Li L."/>
            <person name="Liu Y.H."/>
            <person name="Fang B.Z."/>
            <person name="Ahmed I."/>
            <person name="Li W.J."/>
        </authorList>
    </citation>
    <scope>NUCLEOTIDE SEQUENCE [LARGE SCALE GENOMIC DNA]</scope>
    <source>
        <strain evidence="1 2">NCCP-691</strain>
    </source>
</reference>